<feature type="domain" description="Nucleotidyl transferase" evidence="9">
    <location>
        <begin position="6"/>
        <end position="263"/>
    </location>
</feature>
<dbReference type="UniPathway" id="UPA00894"/>
<evidence type="ECO:0000259" key="9">
    <source>
        <dbReference type="Pfam" id="PF00483"/>
    </source>
</evidence>
<gene>
    <name evidence="10" type="primary">gtaB</name>
    <name evidence="10" type="ORF">NCTC12218_05168</name>
</gene>
<evidence type="ECO:0000256" key="8">
    <source>
        <dbReference type="RuleBase" id="RU361259"/>
    </source>
</evidence>
<dbReference type="InterPro" id="IPR029044">
    <property type="entry name" value="Nucleotide-diphossugar_trans"/>
</dbReference>
<accession>A0A7Z7W302</accession>
<name>A0A7Z7W302_STASC</name>
<dbReference type="Gene3D" id="3.90.550.10">
    <property type="entry name" value="Spore Coat Polysaccharide Biosynthesis Protein SpsA, Chain A"/>
    <property type="match status" value="1"/>
</dbReference>
<reference evidence="10" key="1">
    <citation type="submission" date="2018-06" db="EMBL/GenBank/DDBJ databases">
        <authorList>
            <consortium name="Pathogen Informatics"/>
            <person name="Doyle S."/>
        </authorList>
    </citation>
    <scope>NUCLEOTIDE SEQUENCE [LARGE SCALE GENOMIC DNA]</scope>
    <source>
        <strain evidence="10">NCTC12218</strain>
    </source>
</reference>
<keyword evidence="5 8" id="KW-0808">Transferase</keyword>
<keyword evidence="6 8" id="KW-0548">Nucleotidyltransferase</keyword>
<evidence type="ECO:0000256" key="2">
    <source>
        <dbReference type="ARBA" id="ARBA00005189"/>
    </source>
</evidence>
<comment type="caution">
    <text evidence="10">The sequence shown here is derived from an EMBL/GenBank/DDBJ whole genome shotgun (WGS) entry which is preliminary data.</text>
</comment>
<dbReference type="InterPro" id="IPR005771">
    <property type="entry name" value="GalU_uridylyltTrfase_bac/arc"/>
</dbReference>
<evidence type="ECO:0000256" key="4">
    <source>
        <dbReference type="ARBA" id="ARBA00012415"/>
    </source>
</evidence>
<sequence length="336" mass="38115">MKKIKKAIIPAAGLGTRFLPATKAMPKEMLPILDKPTIQYIVEEAARAGIEDIIIVTGRHKRAIEDHFDSQKELEMVLKEKGKSELLEKVQYSTELANIFYVRQKEQKGLGHAISSARQFIGNEPFAVLLGDDIVESEVPAVKQLIDVYEETGHSVIGVQEVPEADTHRYGIIDPLTKNGRQYEVKKFVEKPAQGTAPSNLAIMGRYVLTPEIFDYLKTQKEGAGNEIQLTDAIERMNNDNQVYAYDFEGERYDVGEKLGFVKTTIEYALKDDSMREELTRFIKELGFITLKSINDSILMQLCIRTRLYFFRKQLLAESAPLNLTNTLSQTFMDIL</sequence>
<dbReference type="NCBIfam" id="TIGR01099">
    <property type="entry name" value="galU"/>
    <property type="match status" value="1"/>
</dbReference>
<evidence type="ECO:0000313" key="10">
    <source>
        <dbReference type="EMBL" id="SUN32466.1"/>
    </source>
</evidence>
<dbReference type="InterPro" id="IPR005835">
    <property type="entry name" value="NTP_transferase_dom"/>
</dbReference>
<dbReference type="GO" id="GO:0003983">
    <property type="term" value="F:UTP:glucose-1-phosphate uridylyltransferase activity"/>
    <property type="evidence" value="ECO:0007669"/>
    <property type="project" value="UniProtKB-EC"/>
</dbReference>
<dbReference type="EC" id="2.7.7.9" evidence="4 8"/>
<dbReference type="CDD" id="cd02541">
    <property type="entry name" value="UGPase_prokaryotic"/>
    <property type="match status" value="1"/>
</dbReference>
<evidence type="ECO:0000256" key="1">
    <source>
        <dbReference type="ARBA" id="ARBA00005164"/>
    </source>
</evidence>
<evidence type="ECO:0000256" key="5">
    <source>
        <dbReference type="ARBA" id="ARBA00022679"/>
    </source>
</evidence>
<dbReference type="GO" id="GO:0009246">
    <property type="term" value="P:enterobacterial common antigen biosynthetic process"/>
    <property type="evidence" value="ECO:0007669"/>
    <property type="project" value="UniProtKB-UniPathway"/>
</dbReference>
<comment type="similarity">
    <text evidence="3 8">Belongs to the UDPGP type 2 family.</text>
</comment>
<comment type="pathway">
    <text evidence="2">Lipid metabolism.</text>
</comment>
<dbReference type="SUPFAM" id="SSF53448">
    <property type="entry name" value="Nucleotide-diphospho-sugar transferases"/>
    <property type="match status" value="1"/>
</dbReference>
<dbReference type="PANTHER" id="PTHR43197">
    <property type="entry name" value="UTP--GLUCOSE-1-PHOSPHATE URIDYLYLTRANSFERASE"/>
    <property type="match status" value="1"/>
</dbReference>
<evidence type="ECO:0000256" key="7">
    <source>
        <dbReference type="ARBA" id="ARBA00048128"/>
    </source>
</evidence>
<dbReference type="Pfam" id="PF00483">
    <property type="entry name" value="NTP_transferase"/>
    <property type="match status" value="1"/>
</dbReference>
<evidence type="ECO:0000256" key="6">
    <source>
        <dbReference type="ARBA" id="ARBA00022695"/>
    </source>
</evidence>
<dbReference type="AlphaFoldDB" id="A0A7Z7W302"/>
<organism evidence="10">
    <name type="scientific">Staphylococcus schleiferi</name>
    <dbReference type="NCBI Taxonomy" id="1295"/>
    <lineage>
        <taxon>Bacteria</taxon>
        <taxon>Bacillati</taxon>
        <taxon>Bacillota</taxon>
        <taxon>Bacilli</taxon>
        <taxon>Bacillales</taxon>
        <taxon>Staphylococcaceae</taxon>
        <taxon>Staphylococcus</taxon>
    </lineage>
</organism>
<dbReference type="GO" id="GO:0006011">
    <property type="term" value="P:UDP-alpha-D-glucose metabolic process"/>
    <property type="evidence" value="ECO:0007669"/>
    <property type="project" value="InterPro"/>
</dbReference>
<dbReference type="EMBL" id="UHEF01000003">
    <property type="protein sequence ID" value="SUN32466.1"/>
    <property type="molecule type" value="Genomic_DNA"/>
</dbReference>
<evidence type="ECO:0000256" key="3">
    <source>
        <dbReference type="ARBA" id="ARBA00006890"/>
    </source>
</evidence>
<comment type="catalytic activity">
    <reaction evidence="7 8">
        <text>alpha-D-glucose 1-phosphate + UTP + H(+) = UDP-alpha-D-glucose + diphosphate</text>
        <dbReference type="Rhea" id="RHEA:19889"/>
        <dbReference type="ChEBI" id="CHEBI:15378"/>
        <dbReference type="ChEBI" id="CHEBI:33019"/>
        <dbReference type="ChEBI" id="CHEBI:46398"/>
        <dbReference type="ChEBI" id="CHEBI:58601"/>
        <dbReference type="ChEBI" id="CHEBI:58885"/>
        <dbReference type="EC" id="2.7.7.9"/>
    </reaction>
</comment>
<dbReference type="PANTHER" id="PTHR43197:SF1">
    <property type="entry name" value="UTP--GLUCOSE-1-PHOSPHATE URIDYLYLTRANSFERASE"/>
    <property type="match status" value="1"/>
</dbReference>
<proteinExistence type="inferred from homology"/>
<protein>
    <recommendedName>
        <fullName evidence="4 8">UTP--glucose-1-phosphate uridylyltransferase</fullName>
        <ecNumber evidence="4 8">2.7.7.9</ecNumber>
    </recommendedName>
    <alternativeName>
        <fullName evidence="8">UDP-glucose pyrophosphorylase</fullName>
    </alternativeName>
</protein>
<comment type="pathway">
    <text evidence="1">Glycolipid metabolism; diglucosyl-diacylglycerol biosynthesis.</text>
</comment>